<comment type="caution">
    <text evidence="1">The sequence shown here is derived from an EMBL/GenBank/DDBJ whole genome shotgun (WGS) entry which is preliminary data.</text>
</comment>
<proteinExistence type="predicted"/>
<dbReference type="EMBL" id="CM045770">
    <property type="protein sequence ID" value="KAI7992694.1"/>
    <property type="molecule type" value="Genomic_DNA"/>
</dbReference>
<keyword evidence="1" id="KW-0808">Transferase</keyword>
<reference evidence="1 2" key="1">
    <citation type="journal article" date="2022" name="Plant J.">
        <title>Chromosome-level genome of Camellia lanceoleosa provides a valuable resource for understanding genome evolution and self-incompatibility.</title>
        <authorList>
            <person name="Gong W."/>
            <person name="Xiao S."/>
            <person name="Wang L."/>
            <person name="Liao Z."/>
            <person name="Chang Y."/>
            <person name="Mo W."/>
            <person name="Hu G."/>
            <person name="Li W."/>
            <person name="Zhao G."/>
            <person name="Zhu H."/>
            <person name="Hu X."/>
            <person name="Ji K."/>
            <person name="Xiang X."/>
            <person name="Song Q."/>
            <person name="Yuan D."/>
            <person name="Jin S."/>
            <person name="Zhang L."/>
        </authorList>
    </citation>
    <scope>NUCLEOTIDE SEQUENCE [LARGE SCALE GENOMIC DNA]</scope>
    <source>
        <strain evidence="1">SQ_2022a</strain>
    </source>
</reference>
<accession>A0ACC0FVI5</accession>
<evidence type="ECO:0000313" key="1">
    <source>
        <dbReference type="EMBL" id="KAI7992694.1"/>
    </source>
</evidence>
<protein>
    <submittedName>
        <fullName evidence="1">Mitogen-activated protein kinase kinase kinase 18</fullName>
    </submittedName>
</protein>
<evidence type="ECO:0000313" key="2">
    <source>
        <dbReference type="Proteomes" id="UP001060215"/>
    </source>
</evidence>
<name>A0ACC0FVI5_9ERIC</name>
<gene>
    <name evidence="1" type="ORF">LOK49_LG12G02140</name>
</gene>
<keyword evidence="2" id="KW-1185">Reference proteome</keyword>
<keyword evidence="1" id="KW-0418">Kinase</keyword>
<sequence>MLLSPPSQSSLVTTCESNKSMYNLFMEYVPSGTISNEIKRLGGSLDESVIGIYECQILLGLDYLHLNGLVHCDIKGQNVLIGEDGIKITDLGCGRWVAEDGRVLQRLFLVHRCLWR</sequence>
<dbReference type="Proteomes" id="UP001060215">
    <property type="component" value="Chromosome 13"/>
</dbReference>
<organism evidence="1 2">
    <name type="scientific">Camellia lanceoleosa</name>
    <dbReference type="NCBI Taxonomy" id="1840588"/>
    <lineage>
        <taxon>Eukaryota</taxon>
        <taxon>Viridiplantae</taxon>
        <taxon>Streptophyta</taxon>
        <taxon>Embryophyta</taxon>
        <taxon>Tracheophyta</taxon>
        <taxon>Spermatophyta</taxon>
        <taxon>Magnoliopsida</taxon>
        <taxon>eudicotyledons</taxon>
        <taxon>Gunneridae</taxon>
        <taxon>Pentapetalae</taxon>
        <taxon>asterids</taxon>
        <taxon>Ericales</taxon>
        <taxon>Theaceae</taxon>
        <taxon>Camellia</taxon>
    </lineage>
</organism>